<evidence type="ECO:0000256" key="6">
    <source>
        <dbReference type="ARBA" id="ARBA00022676"/>
    </source>
</evidence>
<evidence type="ECO:0000256" key="1">
    <source>
        <dbReference type="ARBA" id="ARBA00005049"/>
    </source>
</evidence>
<dbReference type="InterPro" id="IPR017846">
    <property type="entry name" value="Nict_dMeBzImd_PRibTrfase_bact"/>
</dbReference>
<evidence type="ECO:0000256" key="3">
    <source>
        <dbReference type="ARBA" id="ARBA00011991"/>
    </source>
</evidence>
<gene>
    <name evidence="10 11" type="primary">cobT</name>
    <name evidence="11" type="ORF">H9962_09695</name>
</gene>
<dbReference type="SUPFAM" id="SSF52733">
    <property type="entry name" value="Nicotinate mononucleotide:5,6-dimethylbenzimidazole phosphoribosyltransferase (CobT)"/>
    <property type="match status" value="1"/>
</dbReference>
<dbReference type="FunFam" id="3.40.50.10210:FF:000001">
    <property type="entry name" value="Nicotinate-nucleotide--dimethylbenzimidazole phosphoribosyltransferase"/>
    <property type="match status" value="1"/>
</dbReference>
<dbReference type="AlphaFoldDB" id="A0A9D2HFB8"/>
<feature type="active site" description="Proton acceptor" evidence="10">
    <location>
        <position position="326"/>
    </location>
</feature>
<dbReference type="GO" id="GO:0009236">
    <property type="term" value="P:cobalamin biosynthetic process"/>
    <property type="evidence" value="ECO:0007669"/>
    <property type="project" value="UniProtKB-UniRule"/>
</dbReference>
<evidence type="ECO:0000256" key="10">
    <source>
        <dbReference type="HAMAP-Rule" id="MF_00230"/>
    </source>
</evidence>
<dbReference type="Gene3D" id="1.10.1610.10">
    <property type="match status" value="1"/>
</dbReference>
<organism evidence="11 12">
    <name type="scientific">Candidatus Mailhella merdigallinarum</name>
    <dbReference type="NCBI Taxonomy" id="2838658"/>
    <lineage>
        <taxon>Bacteria</taxon>
        <taxon>Pseudomonadati</taxon>
        <taxon>Thermodesulfobacteriota</taxon>
        <taxon>Desulfovibrionia</taxon>
        <taxon>Desulfovibrionales</taxon>
        <taxon>Desulfovibrionaceae</taxon>
        <taxon>Mailhella</taxon>
    </lineage>
</organism>
<protein>
    <recommendedName>
        <fullName evidence="4 10">Nicotinate-nucleotide--dimethylbenzimidazole phosphoribosyltransferase</fullName>
        <shortName evidence="10">NN:DBI PRT</shortName>
        <ecNumber evidence="3 10">2.4.2.21</ecNumber>
    </recommendedName>
    <alternativeName>
        <fullName evidence="8 10">N(1)-alpha-phosphoribosyltransferase</fullName>
    </alternativeName>
</protein>
<dbReference type="EC" id="2.4.2.21" evidence="3 10"/>
<keyword evidence="5 10" id="KW-0169">Cobalamin biosynthesis</keyword>
<evidence type="ECO:0000313" key="12">
    <source>
        <dbReference type="Proteomes" id="UP000824225"/>
    </source>
</evidence>
<accession>A0A9D2HFB8</accession>
<dbReference type="InterPro" id="IPR036087">
    <property type="entry name" value="Nict_dMeBzImd_PRibTrfase_sf"/>
</dbReference>
<dbReference type="PANTHER" id="PTHR43463">
    <property type="entry name" value="NICOTINATE-NUCLEOTIDE--DIMETHYLBENZIMIDAZOLE PHOSPHORIBOSYLTRANSFERASE"/>
    <property type="match status" value="1"/>
</dbReference>
<reference evidence="11" key="1">
    <citation type="journal article" date="2021" name="PeerJ">
        <title>Extensive microbial diversity within the chicken gut microbiome revealed by metagenomics and culture.</title>
        <authorList>
            <person name="Gilroy R."/>
            <person name="Ravi A."/>
            <person name="Getino M."/>
            <person name="Pursley I."/>
            <person name="Horton D.L."/>
            <person name="Alikhan N.F."/>
            <person name="Baker D."/>
            <person name="Gharbi K."/>
            <person name="Hall N."/>
            <person name="Watson M."/>
            <person name="Adriaenssens E.M."/>
            <person name="Foster-Nyarko E."/>
            <person name="Jarju S."/>
            <person name="Secka A."/>
            <person name="Antonio M."/>
            <person name="Oren A."/>
            <person name="Chaudhuri R.R."/>
            <person name="La Ragione R."/>
            <person name="Hildebrand F."/>
            <person name="Pallen M.J."/>
        </authorList>
    </citation>
    <scope>NUCLEOTIDE SEQUENCE</scope>
    <source>
        <strain evidence="11">CHK186-16707</strain>
    </source>
</reference>
<evidence type="ECO:0000256" key="9">
    <source>
        <dbReference type="ARBA" id="ARBA00047340"/>
    </source>
</evidence>
<comment type="catalytic activity">
    <reaction evidence="9 10">
        <text>5,6-dimethylbenzimidazole + nicotinate beta-D-ribonucleotide = alpha-ribazole 5'-phosphate + nicotinate + H(+)</text>
        <dbReference type="Rhea" id="RHEA:11196"/>
        <dbReference type="ChEBI" id="CHEBI:15378"/>
        <dbReference type="ChEBI" id="CHEBI:15890"/>
        <dbReference type="ChEBI" id="CHEBI:32544"/>
        <dbReference type="ChEBI" id="CHEBI:57502"/>
        <dbReference type="ChEBI" id="CHEBI:57918"/>
        <dbReference type="EC" id="2.4.2.21"/>
    </reaction>
</comment>
<evidence type="ECO:0000256" key="7">
    <source>
        <dbReference type="ARBA" id="ARBA00022679"/>
    </source>
</evidence>
<keyword evidence="6 10" id="KW-0328">Glycosyltransferase</keyword>
<evidence type="ECO:0000256" key="8">
    <source>
        <dbReference type="ARBA" id="ARBA00030686"/>
    </source>
</evidence>
<evidence type="ECO:0000313" key="11">
    <source>
        <dbReference type="EMBL" id="HJA09439.1"/>
    </source>
</evidence>
<dbReference type="InterPro" id="IPR003200">
    <property type="entry name" value="Nict_dMeBzImd_PRibTrfase"/>
</dbReference>
<dbReference type="NCBIfam" id="NF000996">
    <property type="entry name" value="PRK00105.1"/>
    <property type="match status" value="1"/>
</dbReference>
<comment type="caution">
    <text evidence="11">The sequence shown here is derived from an EMBL/GenBank/DDBJ whole genome shotgun (WGS) entry which is preliminary data.</text>
</comment>
<dbReference type="HAMAP" id="MF_00230">
    <property type="entry name" value="CobT"/>
    <property type="match status" value="1"/>
</dbReference>
<dbReference type="NCBIfam" id="TIGR03160">
    <property type="entry name" value="cobT_DBIPRT"/>
    <property type="match status" value="1"/>
</dbReference>
<dbReference type="EMBL" id="DXAN01000032">
    <property type="protein sequence ID" value="HJA09439.1"/>
    <property type="molecule type" value="Genomic_DNA"/>
</dbReference>
<dbReference type="PANTHER" id="PTHR43463:SF1">
    <property type="entry name" value="NICOTINATE-NUCLEOTIDE--DIMETHYLBENZIMIDAZOLE PHOSPHORIBOSYLTRANSFERASE"/>
    <property type="match status" value="1"/>
</dbReference>
<name>A0A9D2HFB8_9BACT</name>
<keyword evidence="7 10" id="KW-0808">Transferase</keyword>
<dbReference type="InterPro" id="IPR023195">
    <property type="entry name" value="Nict_dMeBzImd_PRibTrfase_N"/>
</dbReference>
<comment type="function">
    <text evidence="10">Catalyzes the synthesis of alpha-ribazole-5'-phosphate from nicotinate mononucleotide (NAMN) and 5,6-dimethylbenzimidazole (DMB).</text>
</comment>
<comment type="pathway">
    <text evidence="1 10">Nucleoside biosynthesis; alpha-ribazole biosynthesis; alpha-ribazole from 5,6-dimethylbenzimidazole: step 1/2.</text>
</comment>
<proteinExistence type="inferred from homology"/>
<dbReference type="Pfam" id="PF02277">
    <property type="entry name" value="DBI_PRT"/>
    <property type="match status" value="1"/>
</dbReference>
<dbReference type="Proteomes" id="UP000824225">
    <property type="component" value="Unassembled WGS sequence"/>
</dbReference>
<comment type="similarity">
    <text evidence="2 10">Belongs to the CobT family.</text>
</comment>
<evidence type="ECO:0000256" key="2">
    <source>
        <dbReference type="ARBA" id="ARBA00007110"/>
    </source>
</evidence>
<reference evidence="11" key="2">
    <citation type="submission" date="2021-04" db="EMBL/GenBank/DDBJ databases">
        <authorList>
            <person name="Gilroy R."/>
        </authorList>
    </citation>
    <scope>NUCLEOTIDE SEQUENCE</scope>
    <source>
        <strain evidence="11">CHK186-16707</strain>
    </source>
</reference>
<dbReference type="GO" id="GO:0008939">
    <property type="term" value="F:nicotinate-nucleotide-dimethylbenzimidazole phosphoribosyltransferase activity"/>
    <property type="evidence" value="ECO:0007669"/>
    <property type="project" value="UniProtKB-UniRule"/>
</dbReference>
<evidence type="ECO:0000256" key="4">
    <source>
        <dbReference type="ARBA" id="ARBA00015486"/>
    </source>
</evidence>
<dbReference type="Gene3D" id="3.40.50.10210">
    <property type="match status" value="1"/>
</dbReference>
<dbReference type="CDD" id="cd02439">
    <property type="entry name" value="DMB-PRT_CobT"/>
    <property type="match status" value="1"/>
</dbReference>
<sequence>MNDSLRSLLDSIRSVDVSLSDRARAHLDELTKPRGSLGVLEDVARRLFLMAGGQTPLRVDPAVIVVAAGDHGVTRQGVSIYPQEVTRQMLANILTGGAAISVLSRLNGLEMTVVDAGCVGEALEHPRLVNLRLGPGTADLSEQSAMSVEDCERALLCGADIARRAADDGARLAATGEMGIGNSTPATALFCAFLGLSPAETAGPGTGLTSAGVKHKIEVLEKALAHHADLVASASTPEGALAVLAALGGYEIAVLAGVVLGAASRRIPVLVDGFISTAAYTAARALCPVVADYAFLAHASAEPGYARVIAALGQEPLLRLNMRLGEGTGCALALPLLRAAAAVFNDMATFSGAQVTGDMNQPV</sequence>
<evidence type="ECO:0000256" key="5">
    <source>
        <dbReference type="ARBA" id="ARBA00022573"/>
    </source>
</evidence>